<evidence type="ECO:0000256" key="1">
    <source>
        <dbReference type="SAM" id="SignalP"/>
    </source>
</evidence>
<gene>
    <name evidence="2" type="ORF">SOO65_02775</name>
</gene>
<name>A0AAX4HR46_9BACT</name>
<dbReference type="RefSeq" id="WP_321396569.1">
    <property type="nucleotide sequence ID" value="NZ_CP139487.1"/>
</dbReference>
<keyword evidence="1" id="KW-0732">Signal</keyword>
<organism evidence="2 3">
    <name type="scientific">Peredibacter starrii</name>
    <dbReference type="NCBI Taxonomy" id="28202"/>
    <lineage>
        <taxon>Bacteria</taxon>
        <taxon>Pseudomonadati</taxon>
        <taxon>Bdellovibrionota</taxon>
        <taxon>Bacteriovoracia</taxon>
        <taxon>Bacteriovoracales</taxon>
        <taxon>Bacteriovoracaceae</taxon>
        <taxon>Peredibacter</taxon>
    </lineage>
</organism>
<feature type="chain" id="PRO_5043365669" evidence="1">
    <location>
        <begin position="19"/>
        <end position="123"/>
    </location>
</feature>
<dbReference type="Proteomes" id="UP001324634">
    <property type="component" value="Chromosome"/>
</dbReference>
<keyword evidence="3" id="KW-1185">Reference proteome</keyword>
<proteinExistence type="predicted"/>
<dbReference type="KEGG" id="psti:SOO65_02775"/>
<sequence length="123" mass="13467">MNKLLILILISIPLTGLAAADFKGCGVYSMHGRLIKNEKDQLVYLVHGGTRSQLDFAVNGDDVATFAAYLDKPTSIEAVIPKPMEGTKGSIKKISKINIRLPDPLNPEHDSFISLKSKKDCEK</sequence>
<dbReference type="EMBL" id="CP139487">
    <property type="protein sequence ID" value="WPU65660.1"/>
    <property type="molecule type" value="Genomic_DNA"/>
</dbReference>
<feature type="signal peptide" evidence="1">
    <location>
        <begin position="1"/>
        <end position="18"/>
    </location>
</feature>
<evidence type="ECO:0000313" key="3">
    <source>
        <dbReference type="Proteomes" id="UP001324634"/>
    </source>
</evidence>
<accession>A0AAX4HR46</accession>
<protein>
    <submittedName>
        <fullName evidence="2">Uncharacterized protein</fullName>
    </submittedName>
</protein>
<dbReference type="AlphaFoldDB" id="A0AAX4HR46"/>
<reference evidence="2 3" key="1">
    <citation type="submission" date="2023-11" db="EMBL/GenBank/DDBJ databases">
        <title>Peredibacter starrii A3.12.</title>
        <authorList>
            <person name="Mitchell R.J."/>
        </authorList>
    </citation>
    <scope>NUCLEOTIDE SEQUENCE [LARGE SCALE GENOMIC DNA]</scope>
    <source>
        <strain evidence="2 3">A3.12</strain>
    </source>
</reference>
<evidence type="ECO:0000313" key="2">
    <source>
        <dbReference type="EMBL" id="WPU65660.1"/>
    </source>
</evidence>